<feature type="transmembrane region" description="Helical" evidence="1">
    <location>
        <begin position="882"/>
        <end position="903"/>
    </location>
</feature>
<evidence type="ECO:0000256" key="1">
    <source>
        <dbReference type="SAM" id="Phobius"/>
    </source>
</evidence>
<proteinExistence type="predicted"/>
<name>A0A841RQB0_9BACI</name>
<dbReference type="PANTHER" id="PTHR32063">
    <property type="match status" value="1"/>
</dbReference>
<keyword evidence="1" id="KW-0472">Membrane</keyword>
<feature type="transmembrane region" description="Helical" evidence="1">
    <location>
        <begin position="425"/>
        <end position="445"/>
    </location>
</feature>
<feature type="transmembrane region" description="Helical" evidence="1">
    <location>
        <begin position="331"/>
        <end position="347"/>
    </location>
</feature>
<organism evidence="2 3">
    <name type="scientific">Gracilibacillus halotolerans</name>
    <dbReference type="NCBI Taxonomy" id="74386"/>
    <lineage>
        <taxon>Bacteria</taxon>
        <taxon>Bacillati</taxon>
        <taxon>Bacillota</taxon>
        <taxon>Bacilli</taxon>
        <taxon>Bacillales</taxon>
        <taxon>Bacillaceae</taxon>
        <taxon>Gracilibacillus</taxon>
    </lineage>
</organism>
<dbReference type="GO" id="GO:0042910">
    <property type="term" value="F:xenobiotic transmembrane transporter activity"/>
    <property type="evidence" value="ECO:0007669"/>
    <property type="project" value="TreeGrafter"/>
</dbReference>
<feature type="transmembrane region" description="Helical" evidence="1">
    <location>
        <begin position="931"/>
        <end position="948"/>
    </location>
</feature>
<keyword evidence="3" id="KW-1185">Reference proteome</keyword>
<feature type="transmembrane region" description="Helical" evidence="1">
    <location>
        <begin position="826"/>
        <end position="844"/>
    </location>
</feature>
<dbReference type="AlphaFoldDB" id="A0A841RQB0"/>
<gene>
    <name evidence="2" type="ORF">GGQ92_002193</name>
</gene>
<reference evidence="2 3" key="1">
    <citation type="submission" date="2020-08" db="EMBL/GenBank/DDBJ databases">
        <title>Genomic Encyclopedia of Type Strains, Phase IV (KMG-IV): sequencing the most valuable type-strain genomes for metagenomic binning, comparative biology and taxonomic classification.</title>
        <authorList>
            <person name="Goeker M."/>
        </authorList>
    </citation>
    <scope>NUCLEOTIDE SEQUENCE [LARGE SCALE GENOMIC DNA]</scope>
    <source>
        <strain evidence="2 3">DSM 11805</strain>
    </source>
</reference>
<feature type="transmembrane region" description="Helical" evidence="1">
    <location>
        <begin position="512"/>
        <end position="531"/>
    </location>
</feature>
<dbReference type="Gene3D" id="3.30.70.1430">
    <property type="entry name" value="Multidrug efflux transporter AcrB pore domain"/>
    <property type="match status" value="2"/>
</dbReference>
<protein>
    <submittedName>
        <fullName evidence="2">HAE1 family hydrophobic/amphiphilic exporter-1</fullName>
    </submittedName>
</protein>
<evidence type="ECO:0000313" key="3">
    <source>
        <dbReference type="Proteomes" id="UP000572212"/>
    </source>
</evidence>
<accession>A0A841RQB0</accession>
<dbReference type="PANTHER" id="PTHR32063:SF0">
    <property type="entry name" value="SWARMING MOTILITY PROTEIN SWRC"/>
    <property type="match status" value="1"/>
</dbReference>
<dbReference type="InterPro" id="IPR001036">
    <property type="entry name" value="Acrflvin-R"/>
</dbReference>
<feature type="transmembrane region" description="Helical" evidence="1">
    <location>
        <begin position="856"/>
        <end position="876"/>
    </location>
</feature>
<dbReference type="SUPFAM" id="SSF82714">
    <property type="entry name" value="Multidrug efflux transporter AcrB TolC docking domain, DN and DC subdomains"/>
    <property type="match status" value="1"/>
</dbReference>
<dbReference type="Gene3D" id="3.30.2090.10">
    <property type="entry name" value="Multidrug efflux transporter AcrB TolC docking domain, DN and DC subdomains"/>
    <property type="match status" value="2"/>
</dbReference>
<dbReference type="Gene3D" id="3.30.70.1320">
    <property type="entry name" value="Multidrug efflux transporter AcrB pore domain like"/>
    <property type="match status" value="1"/>
</dbReference>
<dbReference type="EMBL" id="JACHON010000011">
    <property type="protein sequence ID" value="MBB6513385.1"/>
    <property type="molecule type" value="Genomic_DNA"/>
</dbReference>
<dbReference type="SUPFAM" id="SSF82866">
    <property type="entry name" value="Multidrug efflux transporter AcrB transmembrane domain"/>
    <property type="match status" value="2"/>
</dbReference>
<keyword evidence="1" id="KW-1133">Transmembrane helix</keyword>
<keyword evidence="1" id="KW-0812">Transmembrane</keyword>
<feature type="transmembrane region" description="Helical" evidence="1">
    <location>
        <begin position="380"/>
        <end position="404"/>
    </location>
</feature>
<sequence>MIEFIVKRKILIGLATILIILLGSYGLSKLDEELLPEVNFDGTNVMIYAGDMPAAEVERKITTPVEQAIQGIELTEDIYSTTTAGLSTIQVMIQKGHGEEVSQEIASIVHSITSNIPEVNDVIAEQLSTGATYEFYMDVSGGTMDEMNAFATEILEPRLESLPEVRDVMLVGLQEHEVIIELHRESLQQHQLSPQQIISIIQEANTDSTLGQFSEEDGQPVLRWQSDLENESDIENIQIPTETGFISLEELADVSIKPVQNSSYVWKNGSQDFVLAQVGRNGDYTQIDMAAAVREELRNIKEEGLLGDLITNEIVAQADYVEDSINGVTDNVLIGGLLAILVLFIFLRNLRATLIIAISIPTSILLTFLTIWLLDYSFNILSLISLGLGIGMMVDASIVILESIYKKKEEGLEALEAVVQGTKEVASAVIASMLTTIVVFVPIGLMDGENGQFMVIISVIIAITLISSVIVSFTLIPALSEKFLKQRKKKKESRIIQHYGNFIGTIVKKKRYSFGILVIFLLMFIGSLFLISRIPTNIMPDMLNRYSELSIDLETGVSSEEKKEMIQEISHTLANIEDIESSYMMDNGSNIFAIINMTKGEEITRDQKLVNEEVLRRLRELQDHYPMKDVQSLMSANMGSSVQVQLEGEEFDTLQEVASNFSEQLAELDGVSAVSTSIDRTSIEKIIELNNEKINDAGLNQEQVKYFTQEAFLDMPLGEIGWEETTMPLSIRWQDPTSDEQSFFDLEIPTVNGPESLSTFVEWKDVHMPNEITHFNGERYVTISADVENMDLGTINREIQQLIKDFSTPAGYSLSVAGDLEVQQELIMDLLVIFFISIFLVYLVMAVQFNHLAHPLIVMSIIPMTVVGVILGLFITQQELNVMSGMGIIVLIGIVLNNAILLIDRANQLRRQGISPNVAIATAGMDRIRPIFMTTLTTIGGMLPLALANGTDGNYQAPMAIAIVSGLLFSTLITLVLIPAVYRAFNALGNLLRRVLKDKRTNKAEEKIAG</sequence>
<dbReference type="Gene3D" id="3.30.70.1440">
    <property type="entry name" value="Multidrug efflux transporter AcrB pore domain"/>
    <property type="match status" value="1"/>
</dbReference>
<feature type="transmembrane region" description="Helical" evidence="1">
    <location>
        <begin position="354"/>
        <end position="374"/>
    </location>
</feature>
<dbReference type="Gene3D" id="1.20.1640.10">
    <property type="entry name" value="Multidrug efflux transporter AcrB transmembrane domain"/>
    <property type="match status" value="2"/>
</dbReference>
<dbReference type="InterPro" id="IPR027463">
    <property type="entry name" value="AcrB_DN_DC_subdom"/>
</dbReference>
<dbReference type="Pfam" id="PF00873">
    <property type="entry name" value="ACR_tran"/>
    <property type="match status" value="1"/>
</dbReference>
<feature type="transmembrane region" description="Helical" evidence="1">
    <location>
        <begin position="451"/>
        <end position="479"/>
    </location>
</feature>
<evidence type="ECO:0000313" key="2">
    <source>
        <dbReference type="EMBL" id="MBB6513385.1"/>
    </source>
</evidence>
<dbReference type="RefSeq" id="WP_246384379.1">
    <property type="nucleotide sequence ID" value="NZ_BAAACU010000012.1"/>
</dbReference>
<comment type="caution">
    <text evidence="2">The sequence shown here is derived from an EMBL/GenBank/DDBJ whole genome shotgun (WGS) entry which is preliminary data.</text>
</comment>
<dbReference type="PRINTS" id="PR00702">
    <property type="entry name" value="ACRIFLAVINRP"/>
</dbReference>
<dbReference type="Proteomes" id="UP000572212">
    <property type="component" value="Unassembled WGS sequence"/>
</dbReference>
<feature type="transmembrane region" description="Helical" evidence="1">
    <location>
        <begin position="960"/>
        <end position="985"/>
    </location>
</feature>
<dbReference type="SUPFAM" id="SSF82693">
    <property type="entry name" value="Multidrug efflux transporter AcrB pore domain, PN1, PN2, PC1 and PC2 subdomains"/>
    <property type="match status" value="1"/>
</dbReference>
<dbReference type="GO" id="GO:0005886">
    <property type="term" value="C:plasma membrane"/>
    <property type="evidence" value="ECO:0007669"/>
    <property type="project" value="TreeGrafter"/>
</dbReference>